<evidence type="ECO:0000313" key="6">
    <source>
        <dbReference type="Proteomes" id="UP000813385"/>
    </source>
</evidence>
<dbReference type="InterPro" id="IPR036291">
    <property type="entry name" value="NAD(P)-bd_dom_sf"/>
</dbReference>
<dbReference type="Pfam" id="PF05368">
    <property type="entry name" value="NmrA"/>
    <property type="match status" value="1"/>
</dbReference>
<organism evidence="5 6">
    <name type="scientific">Plectosphaerella cucumerina</name>
    <dbReference type="NCBI Taxonomy" id="40658"/>
    <lineage>
        <taxon>Eukaryota</taxon>
        <taxon>Fungi</taxon>
        <taxon>Dikarya</taxon>
        <taxon>Ascomycota</taxon>
        <taxon>Pezizomycotina</taxon>
        <taxon>Sordariomycetes</taxon>
        <taxon>Hypocreomycetidae</taxon>
        <taxon>Glomerellales</taxon>
        <taxon>Plectosphaerellaceae</taxon>
        <taxon>Plectosphaerella</taxon>
    </lineage>
</organism>
<dbReference type="AlphaFoldDB" id="A0A8K0T8Y1"/>
<dbReference type="Gene3D" id="3.90.25.10">
    <property type="entry name" value="UDP-galactose 4-epimerase, domain 1"/>
    <property type="match status" value="1"/>
</dbReference>
<dbReference type="EMBL" id="JAGPXD010000005">
    <property type="protein sequence ID" value="KAH7353515.1"/>
    <property type="molecule type" value="Genomic_DNA"/>
</dbReference>
<comment type="similarity">
    <text evidence="1">Belongs to the NmrA-type oxidoreductase family. Isoflavone reductase subfamily.</text>
</comment>
<gene>
    <name evidence="5" type="ORF">B0T11DRAFT_307284</name>
</gene>
<protein>
    <recommendedName>
        <fullName evidence="4">NmrA-like domain-containing protein</fullName>
    </recommendedName>
</protein>
<dbReference type="PANTHER" id="PTHR47706">
    <property type="entry name" value="NMRA-LIKE FAMILY PROTEIN"/>
    <property type="match status" value="1"/>
</dbReference>
<accession>A0A8K0T8Y1</accession>
<evidence type="ECO:0000256" key="3">
    <source>
        <dbReference type="ARBA" id="ARBA00023002"/>
    </source>
</evidence>
<reference evidence="5" key="1">
    <citation type="journal article" date="2021" name="Nat. Commun.">
        <title>Genetic determinants of endophytism in the Arabidopsis root mycobiome.</title>
        <authorList>
            <person name="Mesny F."/>
            <person name="Miyauchi S."/>
            <person name="Thiergart T."/>
            <person name="Pickel B."/>
            <person name="Atanasova L."/>
            <person name="Karlsson M."/>
            <person name="Huettel B."/>
            <person name="Barry K.W."/>
            <person name="Haridas S."/>
            <person name="Chen C."/>
            <person name="Bauer D."/>
            <person name="Andreopoulos W."/>
            <person name="Pangilinan J."/>
            <person name="LaButti K."/>
            <person name="Riley R."/>
            <person name="Lipzen A."/>
            <person name="Clum A."/>
            <person name="Drula E."/>
            <person name="Henrissat B."/>
            <person name="Kohler A."/>
            <person name="Grigoriev I.V."/>
            <person name="Martin F.M."/>
            <person name="Hacquard S."/>
        </authorList>
    </citation>
    <scope>NUCLEOTIDE SEQUENCE</scope>
    <source>
        <strain evidence="5">MPI-CAGE-AT-0016</strain>
    </source>
</reference>
<keyword evidence="6" id="KW-1185">Reference proteome</keyword>
<dbReference type="SUPFAM" id="SSF51735">
    <property type="entry name" value="NAD(P)-binding Rossmann-fold domains"/>
    <property type="match status" value="1"/>
</dbReference>
<evidence type="ECO:0000256" key="2">
    <source>
        <dbReference type="ARBA" id="ARBA00022857"/>
    </source>
</evidence>
<proteinExistence type="inferred from homology"/>
<dbReference type="InterPro" id="IPR051609">
    <property type="entry name" value="NmrA/Isoflavone_reductase-like"/>
</dbReference>
<evidence type="ECO:0000256" key="1">
    <source>
        <dbReference type="ARBA" id="ARBA00005725"/>
    </source>
</evidence>
<dbReference type="Proteomes" id="UP000813385">
    <property type="component" value="Unassembled WGS sequence"/>
</dbReference>
<sequence>MAIIAIAGGTGHLGRTLAKAIIATGRHEVIILGRKPNPDLEKSLGVPIIPVNYTDIAATTKILEDNNIHTIVSATATLVFGEAPPEVDLIRAADASCTTKRFIPSGWGIPHSREQVGQLVSVSHKLDSVKALEEAQNLEYTVVHNGMLLDYWTTKPTEMSPFSLVVDVAHKAAAIPGDGNTPVAFTHTSDIARYVAALLDEKKWDIESTIVGDKVTWNEFVKLAEAAQGAKFDVKYDSVDDLNSGKVTELPSQVPAYQFVPKEVFQGFCITFGQWFASGAFDLTPSKALPGLTPMTVKEALEFK</sequence>
<keyword evidence="2" id="KW-0521">NADP</keyword>
<dbReference type="GO" id="GO:0016491">
    <property type="term" value="F:oxidoreductase activity"/>
    <property type="evidence" value="ECO:0007669"/>
    <property type="project" value="UniProtKB-KW"/>
</dbReference>
<dbReference type="PANTHER" id="PTHR47706:SF4">
    <property type="entry name" value="NMRA-LIKE DOMAIN-CONTAINING PROTEIN"/>
    <property type="match status" value="1"/>
</dbReference>
<dbReference type="Gene3D" id="3.40.50.720">
    <property type="entry name" value="NAD(P)-binding Rossmann-like Domain"/>
    <property type="match status" value="1"/>
</dbReference>
<keyword evidence="3" id="KW-0560">Oxidoreductase</keyword>
<name>A0A8K0T8Y1_9PEZI</name>
<dbReference type="InterPro" id="IPR008030">
    <property type="entry name" value="NmrA-like"/>
</dbReference>
<feature type="domain" description="NmrA-like" evidence="4">
    <location>
        <begin position="4"/>
        <end position="236"/>
    </location>
</feature>
<evidence type="ECO:0000259" key="4">
    <source>
        <dbReference type="Pfam" id="PF05368"/>
    </source>
</evidence>
<comment type="caution">
    <text evidence="5">The sequence shown here is derived from an EMBL/GenBank/DDBJ whole genome shotgun (WGS) entry which is preliminary data.</text>
</comment>
<evidence type="ECO:0000313" key="5">
    <source>
        <dbReference type="EMBL" id="KAH7353515.1"/>
    </source>
</evidence>
<dbReference type="OrthoDB" id="419598at2759"/>